<dbReference type="InterPro" id="IPR003870">
    <property type="entry name" value="DUF222"/>
</dbReference>
<dbReference type="GO" id="GO:0008270">
    <property type="term" value="F:zinc ion binding"/>
    <property type="evidence" value="ECO:0007669"/>
    <property type="project" value="InterPro"/>
</dbReference>
<evidence type="ECO:0000259" key="2">
    <source>
        <dbReference type="SMART" id="SM00507"/>
    </source>
</evidence>
<dbReference type="Pfam" id="PF01844">
    <property type="entry name" value="HNH"/>
    <property type="match status" value="1"/>
</dbReference>
<dbReference type="AlphaFoldDB" id="A0A3B0RQM2"/>
<feature type="domain" description="HNH nuclease" evidence="2">
    <location>
        <begin position="360"/>
        <end position="412"/>
    </location>
</feature>
<proteinExistence type="inferred from homology"/>
<accession>A0A3B0RQM2</accession>
<reference evidence="3" key="1">
    <citation type="submission" date="2018-06" db="EMBL/GenBank/DDBJ databases">
        <authorList>
            <person name="Zhirakovskaya E."/>
        </authorList>
    </citation>
    <scope>NUCLEOTIDE SEQUENCE</scope>
</reference>
<organism evidence="3">
    <name type="scientific">hydrothermal vent metagenome</name>
    <dbReference type="NCBI Taxonomy" id="652676"/>
    <lineage>
        <taxon>unclassified sequences</taxon>
        <taxon>metagenomes</taxon>
        <taxon>ecological metagenomes</taxon>
    </lineage>
</organism>
<dbReference type="InterPro" id="IPR003615">
    <property type="entry name" value="HNH_nuc"/>
</dbReference>
<sequence>MLDDKPRLRAGEIRFGEEHLYEVIEPVIRIYDQVPPGLGAVAPGPVLAGWLSSIDVSSISPHDRIVVLQAHDRLVSHFQAQRYRDMVAVADAEADEWGDRGGLCHDADEAGGVEVGAALTLTRRGADIEMTMALSLFRRLPRLAGMLEAGIIDVARVRVIERATGHLSDTGARGVVDAVADVASTLTTGELGAQIRRLCIESDPDDARDRYETAVDGRRVVMTPTDDGAANLSGFDLVPDRAQAAMGRINTIARAMRGDGETRSMDQLRADIYLDLLNGVEHHTARPSVIDLTVSKETLTRDNDQPGHLGGYGPVIADVARRIATSYTGTECRITLTHGNSNVEDGVTAVDTTRRYPTTAQRRRIETRDRVCVFPGCRIPAINCDIDHIVAVANGGTTTDDNLAPLCRYHHRIKHEHGWTYQRTTHGRYEWTSPTGHTYTKTRPP</sequence>
<dbReference type="CDD" id="cd00085">
    <property type="entry name" value="HNHc"/>
    <property type="match status" value="1"/>
</dbReference>
<dbReference type="EMBL" id="UOEI01000110">
    <property type="protein sequence ID" value="VAV93912.1"/>
    <property type="molecule type" value="Genomic_DNA"/>
</dbReference>
<name>A0A3B0RQM2_9ZZZZ</name>
<dbReference type="InterPro" id="IPR002711">
    <property type="entry name" value="HNH"/>
</dbReference>
<dbReference type="GO" id="GO:0003676">
    <property type="term" value="F:nucleic acid binding"/>
    <property type="evidence" value="ECO:0007669"/>
    <property type="project" value="InterPro"/>
</dbReference>
<dbReference type="Gene3D" id="1.10.30.50">
    <property type="match status" value="1"/>
</dbReference>
<protein>
    <recommendedName>
        <fullName evidence="2">HNH nuclease domain-containing protein</fullName>
    </recommendedName>
</protein>
<dbReference type="GO" id="GO:0004519">
    <property type="term" value="F:endonuclease activity"/>
    <property type="evidence" value="ECO:0007669"/>
    <property type="project" value="InterPro"/>
</dbReference>
<dbReference type="Pfam" id="PF02720">
    <property type="entry name" value="DUF222"/>
    <property type="match status" value="1"/>
</dbReference>
<dbReference type="SMART" id="SM00507">
    <property type="entry name" value="HNHc"/>
    <property type="match status" value="1"/>
</dbReference>
<evidence type="ECO:0000256" key="1">
    <source>
        <dbReference type="ARBA" id="ARBA00023450"/>
    </source>
</evidence>
<evidence type="ECO:0000313" key="3">
    <source>
        <dbReference type="EMBL" id="VAV93912.1"/>
    </source>
</evidence>
<gene>
    <name evidence="3" type="ORF">MNBD_ACTINO01-548</name>
</gene>
<comment type="similarity">
    <text evidence="1">Belongs to the Rv1128c/1148c/1588c/1702c/1945/3466 family.</text>
</comment>